<feature type="region of interest" description="Disordered" evidence="1">
    <location>
        <begin position="381"/>
        <end position="495"/>
    </location>
</feature>
<evidence type="ECO:0000256" key="2">
    <source>
        <dbReference type="SAM" id="Phobius"/>
    </source>
</evidence>
<feature type="compositionally biased region" description="Polar residues" evidence="1">
    <location>
        <begin position="19"/>
        <end position="32"/>
    </location>
</feature>
<feature type="compositionally biased region" description="Basic residues" evidence="1">
    <location>
        <begin position="410"/>
        <end position="425"/>
    </location>
</feature>
<gene>
    <name evidence="3" type="ORF">CASFOL_007527</name>
</gene>
<feature type="transmembrane region" description="Helical" evidence="2">
    <location>
        <begin position="35"/>
        <end position="52"/>
    </location>
</feature>
<dbReference type="PANTHER" id="PTHR34059:SF1">
    <property type="entry name" value="EXPRESSED PROTEIN"/>
    <property type="match status" value="1"/>
</dbReference>
<name>A0ABD3EDM7_9LAMI</name>
<keyword evidence="2" id="KW-1133">Transmembrane helix</keyword>
<dbReference type="Pfam" id="PF05553">
    <property type="entry name" value="DUF761"/>
    <property type="match status" value="1"/>
</dbReference>
<proteinExistence type="predicted"/>
<evidence type="ECO:0000256" key="1">
    <source>
        <dbReference type="SAM" id="MobiDB-lite"/>
    </source>
</evidence>
<dbReference type="InterPro" id="IPR008480">
    <property type="entry name" value="DUF761_pln"/>
</dbReference>
<evidence type="ECO:0000313" key="4">
    <source>
        <dbReference type="Proteomes" id="UP001632038"/>
    </source>
</evidence>
<dbReference type="PANTHER" id="PTHR34059">
    <property type="entry name" value="EXPRESSED PROTEIN"/>
    <property type="match status" value="1"/>
</dbReference>
<comment type="caution">
    <text evidence="3">The sequence shown here is derived from an EMBL/GenBank/DDBJ whole genome shotgun (WGS) entry which is preliminary data.</text>
</comment>
<feature type="transmembrane region" description="Helical" evidence="2">
    <location>
        <begin position="64"/>
        <end position="86"/>
    </location>
</feature>
<dbReference type="EMBL" id="JAVIJP010000007">
    <property type="protein sequence ID" value="KAL3651124.1"/>
    <property type="molecule type" value="Genomic_DNA"/>
</dbReference>
<evidence type="ECO:0000313" key="3">
    <source>
        <dbReference type="EMBL" id="KAL3651124.1"/>
    </source>
</evidence>
<sequence length="536" mass="59815">MASPSPPELSKKPYFSFTDEPSTVQQNPSKSHSNSICKTLIVLALLLIIPFFPSQAPDFISKAIFTQLWEIIHLIFIGIAVSYGLFGRKTAQNFEISRNHDDSDAYLSGVSHLSSIFEDGSGNVCCGPDEKDLILQSYDANCNCQFFEDQNLGKTRCVVHGESNRYSSISSSSSKIRSLVSKNGKENWSICYDTINGQIVKNQTWSSKYSKEESLVVVSNGFGESLDFKPLNLPLRSLRSSVVVNEKPDSSLKGEGKGKNDTNVPKIRGFVPRKLNKRFEEPDGLPSIPWHSCFGRMEENGDEFNNDNIINPRAHYRPRSVGEFEFERIKSRPSNKVSNFSSINEPASPEVDNAEVETVISVSLPKIAPLTGEEASFIVGSKNREEGKFGKGKQPIESLEPDTKPLPRAKSVRTIKPSRYKAGKKVKSEMIENPPVNGQRNGGHSPMQKPKPSLPDFYNDEKKDDNVERKFTESEDDGEKSELTGSCDDEDDAKTNVDYDLGSEVDRKAGEFIAKFREQIRCQKASTVEGYSREFL</sequence>
<protein>
    <submittedName>
        <fullName evidence="3">Uncharacterized protein</fullName>
    </submittedName>
</protein>
<keyword evidence="4" id="KW-1185">Reference proteome</keyword>
<organism evidence="3 4">
    <name type="scientific">Castilleja foliolosa</name>
    <dbReference type="NCBI Taxonomy" id="1961234"/>
    <lineage>
        <taxon>Eukaryota</taxon>
        <taxon>Viridiplantae</taxon>
        <taxon>Streptophyta</taxon>
        <taxon>Embryophyta</taxon>
        <taxon>Tracheophyta</taxon>
        <taxon>Spermatophyta</taxon>
        <taxon>Magnoliopsida</taxon>
        <taxon>eudicotyledons</taxon>
        <taxon>Gunneridae</taxon>
        <taxon>Pentapetalae</taxon>
        <taxon>asterids</taxon>
        <taxon>lamiids</taxon>
        <taxon>Lamiales</taxon>
        <taxon>Orobanchaceae</taxon>
        <taxon>Pedicularideae</taxon>
        <taxon>Castillejinae</taxon>
        <taxon>Castilleja</taxon>
    </lineage>
</organism>
<feature type="compositionally biased region" description="Basic and acidic residues" evidence="1">
    <location>
        <begin position="459"/>
        <end position="473"/>
    </location>
</feature>
<keyword evidence="2" id="KW-0472">Membrane</keyword>
<reference evidence="4" key="1">
    <citation type="journal article" date="2024" name="IScience">
        <title>Strigolactones Initiate the Formation of Haustorium-like Structures in Castilleja.</title>
        <authorList>
            <person name="Buerger M."/>
            <person name="Peterson D."/>
            <person name="Chory J."/>
        </authorList>
    </citation>
    <scope>NUCLEOTIDE SEQUENCE [LARGE SCALE GENOMIC DNA]</scope>
</reference>
<dbReference type="AlphaFoldDB" id="A0ABD3EDM7"/>
<dbReference type="Proteomes" id="UP001632038">
    <property type="component" value="Unassembled WGS sequence"/>
</dbReference>
<feature type="region of interest" description="Disordered" evidence="1">
    <location>
        <begin position="1"/>
        <end position="32"/>
    </location>
</feature>
<accession>A0ABD3EDM7</accession>
<feature type="region of interest" description="Disordered" evidence="1">
    <location>
        <begin position="247"/>
        <end position="266"/>
    </location>
</feature>
<keyword evidence="2" id="KW-0812">Transmembrane</keyword>
<feature type="compositionally biased region" description="Basic and acidic residues" evidence="1">
    <location>
        <begin position="247"/>
        <end position="260"/>
    </location>
</feature>